<comment type="caution">
    <text evidence="1">The sequence shown here is derived from an EMBL/GenBank/DDBJ whole genome shotgun (WGS) entry which is preliminary data.</text>
</comment>
<evidence type="ECO:0000313" key="2">
    <source>
        <dbReference type="Proteomes" id="UP000034669"/>
    </source>
</evidence>
<protein>
    <submittedName>
        <fullName evidence="1">Uncharacterized protein</fullName>
    </submittedName>
</protein>
<name>A0A0G1F5C6_9BACT</name>
<sequence>MTQAAETLRTQLTRVRQKALAGERPSACPISNALESYRFSWDSTSYSVTPQCGGAILPTTTQLPANVTLAASVDCPASGYLEFGTLARGTDLTNDCLLTLSGAGSTASLTIKKSGNIE</sequence>
<dbReference type="EMBL" id="LCFI01000004">
    <property type="protein sequence ID" value="KKS90381.1"/>
    <property type="molecule type" value="Genomic_DNA"/>
</dbReference>
<organism evidence="1 2">
    <name type="scientific">Candidatus Woesebacteria bacterium GW2011_GWA1_43_12</name>
    <dbReference type="NCBI Taxonomy" id="1618557"/>
    <lineage>
        <taxon>Bacteria</taxon>
        <taxon>Candidatus Woeseibacteriota</taxon>
    </lineage>
</organism>
<dbReference type="AlphaFoldDB" id="A0A0G1F5C6"/>
<reference evidence="1 2" key="1">
    <citation type="journal article" date="2015" name="Nature">
        <title>rRNA introns, odd ribosomes, and small enigmatic genomes across a large radiation of phyla.</title>
        <authorList>
            <person name="Brown C.T."/>
            <person name="Hug L.A."/>
            <person name="Thomas B.C."/>
            <person name="Sharon I."/>
            <person name="Castelle C.J."/>
            <person name="Singh A."/>
            <person name="Wilkins M.J."/>
            <person name="Williams K.H."/>
            <person name="Banfield J.F."/>
        </authorList>
    </citation>
    <scope>NUCLEOTIDE SEQUENCE [LARGE SCALE GENOMIC DNA]</scope>
</reference>
<gene>
    <name evidence="1" type="ORF">UV66_C0004G0023</name>
</gene>
<dbReference type="Proteomes" id="UP000034669">
    <property type="component" value="Unassembled WGS sequence"/>
</dbReference>
<proteinExistence type="predicted"/>
<evidence type="ECO:0000313" key="1">
    <source>
        <dbReference type="EMBL" id="KKS90381.1"/>
    </source>
</evidence>
<accession>A0A0G1F5C6</accession>